<protein>
    <submittedName>
        <fullName evidence="2">Uncharacterized protein</fullName>
    </submittedName>
</protein>
<evidence type="ECO:0000256" key="1">
    <source>
        <dbReference type="SAM" id="SignalP"/>
    </source>
</evidence>
<reference evidence="2" key="1">
    <citation type="submission" date="2019-08" db="EMBL/GenBank/DDBJ databases">
        <title>The complete genome of Acinetobacter defluvii strain WCHAD010030.</title>
        <authorList>
            <person name="Hu Y."/>
            <person name="Qin J."/>
            <person name="Feng Y."/>
            <person name="Zong Z."/>
        </authorList>
    </citation>
    <scope>NUCLEOTIDE SEQUENCE</scope>
    <source>
        <strain evidence="2">WCHA30</strain>
    </source>
</reference>
<dbReference type="AlphaFoldDB" id="A0A2S2FFT6"/>
<name>A0A2S2FFT6_9GAMM</name>
<feature type="signal peptide" evidence="1">
    <location>
        <begin position="1"/>
        <end position="20"/>
    </location>
</feature>
<dbReference type="Proteomes" id="UP000245977">
    <property type="component" value="Chromosome"/>
</dbReference>
<evidence type="ECO:0000313" key="3">
    <source>
        <dbReference type="Proteomes" id="UP000245977"/>
    </source>
</evidence>
<proteinExistence type="predicted"/>
<dbReference type="EMBL" id="CP029397">
    <property type="protein sequence ID" value="AWL29770.1"/>
    <property type="molecule type" value="Genomic_DNA"/>
</dbReference>
<organism evidence="2 3">
    <name type="scientific">Acinetobacter defluvii</name>
    <dbReference type="NCBI Taxonomy" id="1871111"/>
    <lineage>
        <taxon>Bacteria</taxon>
        <taxon>Pseudomonadati</taxon>
        <taxon>Pseudomonadota</taxon>
        <taxon>Gammaproteobacteria</taxon>
        <taxon>Moraxellales</taxon>
        <taxon>Moraxellaceae</taxon>
        <taxon>Acinetobacter</taxon>
    </lineage>
</organism>
<dbReference type="OrthoDB" id="6654917at2"/>
<keyword evidence="3" id="KW-1185">Reference proteome</keyword>
<sequence>MNQLKIMLLALMFSTQVVSAKPQLEGEYTLQDGALYILPNQQFAVIGYATALAGNYTIQADKIQFHWASEKYPKIIIQELSDLSEEYTHARVKPKANQLLIQFDAELPSSLYIGVNQTPNQPKLKKIFNENVNCVEYSKMNQLFTKKANNSIILYQAQSEGEPAFIRQYQIPANINYLEIRMNKNELAQQKFQATIQKKGLVFHQGNDERKGKLSERHELSELAEEDLAMVKQIVQQSQSPLSFHSHSVNLENIQLDDQAMIKMKCDTH</sequence>
<gene>
    <name evidence="2" type="ORF">DJ533_14955</name>
</gene>
<feature type="chain" id="PRO_5015422182" evidence="1">
    <location>
        <begin position="21"/>
        <end position="269"/>
    </location>
</feature>
<dbReference type="RefSeq" id="WP_065994185.1">
    <property type="nucleotide sequence ID" value="NZ_CP029397.2"/>
</dbReference>
<keyword evidence="1" id="KW-0732">Signal</keyword>
<evidence type="ECO:0000313" key="2">
    <source>
        <dbReference type="EMBL" id="AWL29770.1"/>
    </source>
</evidence>
<dbReference type="KEGG" id="adv:DJ533_14955"/>
<accession>A0A2S2FFT6</accession>